<keyword evidence="1 2" id="KW-0521">NADP</keyword>
<accession>A0ABU7JKX6</accession>
<dbReference type="Proteomes" id="UP001331936">
    <property type="component" value="Unassembled WGS sequence"/>
</dbReference>
<dbReference type="RefSeq" id="WP_330150114.1">
    <property type="nucleotide sequence ID" value="NZ_JAUZMZ010000002.1"/>
</dbReference>
<comment type="similarity">
    <text evidence="2">Belongs to the LuxC family.</text>
</comment>
<evidence type="ECO:0000256" key="1">
    <source>
        <dbReference type="ARBA" id="ARBA00022857"/>
    </source>
</evidence>
<keyword evidence="4" id="KW-1185">Reference proteome</keyword>
<name>A0ABU7JKX6_9NOCA</name>
<gene>
    <name evidence="3" type="ORF">Q8814_00945</name>
</gene>
<evidence type="ECO:0000256" key="2">
    <source>
        <dbReference type="PIRNR" id="PIRNR009414"/>
    </source>
</evidence>
<reference evidence="3 4" key="1">
    <citation type="submission" date="2023-08" db="EMBL/GenBank/DDBJ databases">
        <authorList>
            <person name="Girao M."/>
            <person name="Carvalho M.F."/>
        </authorList>
    </citation>
    <scope>NUCLEOTIDE SEQUENCE [LARGE SCALE GENOMIC DNA]</scope>
    <source>
        <strain evidence="3 4">CC-R104</strain>
    </source>
</reference>
<evidence type="ECO:0000313" key="4">
    <source>
        <dbReference type="Proteomes" id="UP001331936"/>
    </source>
</evidence>
<dbReference type="PIRSF" id="PIRSF009414">
    <property type="entry name" value="LuxC"/>
    <property type="match status" value="1"/>
</dbReference>
<dbReference type="EC" id="1.2.1.50" evidence="2"/>
<comment type="catalytic activity">
    <reaction evidence="2">
        <text>a long-chain fatty aldehyde + NADP(+) + CoA = a long-chain fatty acyl-CoA + NADPH + H(+)</text>
        <dbReference type="Rhea" id="RHEA:15437"/>
        <dbReference type="ChEBI" id="CHEBI:15378"/>
        <dbReference type="ChEBI" id="CHEBI:17176"/>
        <dbReference type="ChEBI" id="CHEBI:57287"/>
        <dbReference type="ChEBI" id="CHEBI:57783"/>
        <dbReference type="ChEBI" id="CHEBI:58349"/>
        <dbReference type="ChEBI" id="CHEBI:83139"/>
        <dbReference type="EC" id="1.2.1.50"/>
    </reaction>
</comment>
<dbReference type="SUPFAM" id="SSF53720">
    <property type="entry name" value="ALDH-like"/>
    <property type="match status" value="1"/>
</dbReference>
<dbReference type="EMBL" id="JAUZMZ010000002">
    <property type="protein sequence ID" value="MEE2030693.1"/>
    <property type="molecule type" value="Genomic_DNA"/>
</dbReference>
<protein>
    <recommendedName>
        <fullName evidence="2">Acyl-CoA reductase</fullName>
        <ecNumber evidence="2">1.2.1.50</ecNumber>
    </recommendedName>
</protein>
<evidence type="ECO:0000313" key="3">
    <source>
        <dbReference type="EMBL" id="MEE2030693.1"/>
    </source>
</evidence>
<dbReference type="Pfam" id="PF05893">
    <property type="entry name" value="LuxC"/>
    <property type="match status" value="1"/>
</dbReference>
<proteinExistence type="inferred from homology"/>
<dbReference type="InterPro" id="IPR008670">
    <property type="entry name" value="CoA_reduct_LuxC"/>
</dbReference>
<keyword evidence="2" id="KW-0560">Oxidoreductase</keyword>
<sequence>MTTTATAFETAPARSKIRVPHFVRGKLVWGEDNEYLSRDFGVPFVTPEIEYNELFVPRTEPGPAFDVPISEIIDFLVETAGHLTLEKNPYLQESLEMTVQVSALPRRIIENTFRRPGQFLTKQALEYRLERTFGSLDVLDGWVENTDPNGSVSRLRAFPPRLVHMLAGNSPSAAMTSIADAALIKAVNVFKMPSADPFTTVAVLRTMADIAPDHPVLKSISAVYWRGGDEKVESVLYRSQYFDKLVAWGGGAAIENAARYAGPGFGLISFDPKVSMSIVGREAFESEETLREVAELAAADATIFNQDACLAARHICVEGDIDQVDRFCALLHERLGVDREFASAVGPKPDADIREAVEGMRYLEPDYRVWGRFDGSGLVVRSPEMVDFHPNFKTVNVIPIAQLRDAASYATVATQTVGVYPPHRKAEIRNHLATAGVQRVVKLGGALRGSMGGPHDGMYPLHRMVNWVVDDDA</sequence>
<dbReference type="InterPro" id="IPR016161">
    <property type="entry name" value="Ald_DH/histidinol_DH"/>
</dbReference>
<organism evidence="3 4">
    <name type="scientific">Rhodococcus chondri</name>
    <dbReference type="NCBI Taxonomy" id="3065941"/>
    <lineage>
        <taxon>Bacteria</taxon>
        <taxon>Bacillati</taxon>
        <taxon>Actinomycetota</taxon>
        <taxon>Actinomycetes</taxon>
        <taxon>Mycobacteriales</taxon>
        <taxon>Nocardiaceae</taxon>
        <taxon>Rhodococcus</taxon>
    </lineage>
</organism>
<comment type="caution">
    <text evidence="3">The sequence shown here is derived from an EMBL/GenBank/DDBJ whole genome shotgun (WGS) entry which is preliminary data.</text>
</comment>
<dbReference type="CDD" id="cd07080">
    <property type="entry name" value="ALDH_Acyl-CoA-Red_LuxC"/>
    <property type="match status" value="1"/>
</dbReference>